<evidence type="ECO:0000313" key="1">
    <source>
        <dbReference type="EMBL" id="CAK7924689.1"/>
    </source>
</evidence>
<proteinExistence type="predicted"/>
<evidence type="ECO:0000313" key="2">
    <source>
        <dbReference type="Proteomes" id="UP001162060"/>
    </source>
</evidence>
<name>A0AAV1TUJ4_9STRA</name>
<dbReference type="EMBL" id="CAKLBY020000078">
    <property type="protein sequence ID" value="CAK7924689.1"/>
    <property type="molecule type" value="Genomic_DNA"/>
</dbReference>
<comment type="caution">
    <text evidence="1">The sequence shown here is derived from an EMBL/GenBank/DDBJ whole genome shotgun (WGS) entry which is preliminary data.</text>
</comment>
<dbReference type="Proteomes" id="UP001162060">
    <property type="component" value="Unassembled WGS sequence"/>
</dbReference>
<dbReference type="AlphaFoldDB" id="A0AAV1TUJ4"/>
<evidence type="ECO:0008006" key="3">
    <source>
        <dbReference type="Google" id="ProtNLM"/>
    </source>
</evidence>
<sequence length="67" mass="7814">MLLGRSCHTRVVVTLEMLTLICKEAAHDAATSFSRTSWLWVSMYRNWTLWFDRLANASRMKLVSTLH</sequence>
<protein>
    <recommendedName>
        <fullName evidence="3">Secreted protein</fullName>
    </recommendedName>
</protein>
<organism evidence="1 2">
    <name type="scientific">Peronospora matthiolae</name>
    <dbReference type="NCBI Taxonomy" id="2874970"/>
    <lineage>
        <taxon>Eukaryota</taxon>
        <taxon>Sar</taxon>
        <taxon>Stramenopiles</taxon>
        <taxon>Oomycota</taxon>
        <taxon>Peronosporomycetes</taxon>
        <taxon>Peronosporales</taxon>
        <taxon>Peronosporaceae</taxon>
        <taxon>Peronospora</taxon>
    </lineage>
</organism>
<gene>
    <name evidence="1" type="ORF">PM001_LOCUS9839</name>
</gene>
<reference evidence="1" key="1">
    <citation type="submission" date="2024-01" db="EMBL/GenBank/DDBJ databases">
        <authorList>
            <person name="Webb A."/>
        </authorList>
    </citation>
    <scope>NUCLEOTIDE SEQUENCE</scope>
    <source>
        <strain evidence="1">Pm1</strain>
    </source>
</reference>
<accession>A0AAV1TUJ4</accession>